<organism evidence="1 2">
    <name type="scientific">Diploptera punctata</name>
    <name type="common">Pacific beetle cockroach</name>
    <dbReference type="NCBI Taxonomy" id="6984"/>
    <lineage>
        <taxon>Eukaryota</taxon>
        <taxon>Metazoa</taxon>
        <taxon>Ecdysozoa</taxon>
        <taxon>Arthropoda</taxon>
        <taxon>Hexapoda</taxon>
        <taxon>Insecta</taxon>
        <taxon>Pterygota</taxon>
        <taxon>Neoptera</taxon>
        <taxon>Polyneoptera</taxon>
        <taxon>Dictyoptera</taxon>
        <taxon>Blattodea</taxon>
        <taxon>Blaberoidea</taxon>
        <taxon>Blaberidae</taxon>
        <taxon>Diplopterinae</taxon>
        <taxon>Diploptera</taxon>
    </lineage>
</organism>
<proteinExistence type="predicted"/>
<reference evidence="1" key="2">
    <citation type="submission" date="2023-05" db="EMBL/GenBank/DDBJ databases">
        <authorList>
            <person name="Fouks B."/>
        </authorList>
    </citation>
    <scope>NUCLEOTIDE SEQUENCE</scope>
    <source>
        <strain evidence="1">Stay&amp;Tobe</strain>
        <tissue evidence="1">Testes</tissue>
    </source>
</reference>
<reference evidence="1" key="1">
    <citation type="journal article" date="2023" name="IScience">
        <title>Live-bearing cockroach genome reveals convergent evolutionary mechanisms linked to viviparity in insects and beyond.</title>
        <authorList>
            <person name="Fouks B."/>
            <person name="Harrison M.C."/>
            <person name="Mikhailova A.A."/>
            <person name="Marchal E."/>
            <person name="English S."/>
            <person name="Carruthers M."/>
            <person name="Jennings E.C."/>
            <person name="Chiamaka E.L."/>
            <person name="Frigard R.A."/>
            <person name="Pippel M."/>
            <person name="Attardo G.M."/>
            <person name="Benoit J.B."/>
            <person name="Bornberg-Bauer E."/>
            <person name="Tobe S.S."/>
        </authorList>
    </citation>
    <scope>NUCLEOTIDE SEQUENCE</scope>
    <source>
        <strain evidence="1">Stay&amp;Tobe</strain>
    </source>
</reference>
<name>A0AAD8ALV0_DIPPU</name>
<dbReference type="EMBL" id="JASPKZ010000038">
    <property type="protein sequence ID" value="KAJ9601006.1"/>
    <property type="molecule type" value="Genomic_DNA"/>
</dbReference>
<comment type="caution">
    <text evidence="1">The sequence shown here is derived from an EMBL/GenBank/DDBJ whole genome shotgun (WGS) entry which is preliminary data.</text>
</comment>
<feature type="non-terminal residue" evidence="1">
    <location>
        <position position="63"/>
    </location>
</feature>
<evidence type="ECO:0000313" key="1">
    <source>
        <dbReference type="EMBL" id="KAJ9601006.1"/>
    </source>
</evidence>
<accession>A0AAD8ALV0</accession>
<feature type="non-terminal residue" evidence="1">
    <location>
        <position position="1"/>
    </location>
</feature>
<gene>
    <name evidence="1" type="ORF">L9F63_000844</name>
</gene>
<protein>
    <submittedName>
        <fullName evidence="1">Uncharacterized protein</fullName>
    </submittedName>
</protein>
<sequence length="63" mass="7124">AIHSKNSIQAALVDTWLHQLRSGDCRIAKWLMRQRCILGSNPDSGINFSLLVVLRVPMRINLP</sequence>
<dbReference type="AlphaFoldDB" id="A0AAD8ALV0"/>
<keyword evidence="2" id="KW-1185">Reference proteome</keyword>
<dbReference type="Proteomes" id="UP001233999">
    <property type="component" value="Unassembled WGS sequence"/>
</dbReference>
<evidence type="ECO:0000313" key="2">
    <source>
        <dbReference type="Proteomes" id="UP001233999"/>
    </source>
</evidence>